<dbReference type="GO" id="GO:0005524">
    <property type="term" value="F:ATP binding"/>
    <property type="evidence" value="ECO:0007669"/>
    <property type="project" value="UniProtKB-UniRule"/>
</dbReference>
<dbReference type="EMBL" id="NIVC01004185">
    <property type="protein sequence ID" value="PAA48299.1"/>
    <property type="molecule type" value="Genomic_DNA"/>
</dbReference>
<dbReference type="SUPFAM" id="SSF56112">
    <property type="entry name" value="Protein kinase-like (PK-like)"/>
    <property type="match status" value="1"/>
</dbReference>
<comment type="caution">
    <text evidence="8">The sequence shown here is derived from an EMBL/GenBank/DDBJ whole genome shotgun (WGS) entry which is preliminary data.</text>
</comment>
<evidence type="ECO:0000256" key="1">
    <source>
        <dbReference type="ARBA" id="ARBA00022679"/>
    </source>
</evidence>
<dbReference type="PROSITE" id="PS50011">
    <property type="entry name" value="PROTEIN_KINASE_DOM"/>
    <property type="match status" value="1"/>
</dbReference>
<feature type="compositionally biased region" description="Pro residues" evidence="6">
    <location>
        <begin position="354"/>
        <end position="369"/>
    </location>
</feature>
<feature type="domain" description="Protein kinase" evidence="7">
    <location>
        <begin position="404"/>
        <end position="671"/>
    </location>
</feature>
<reference evidence="8 9" key="1">
    <citation type="submission" date="2017-06" db="EMBL/GenBank/DDBJ databases">
        <title>A platform for efficient transgenesis in Macrostomum lignano, a flatworm model organism for stem cell research.</title>
        <authorList>
            <person name="Berezikov E."/>
        </authorList>
    </citation>
    <scope>NUCLEOTIDE SEQUENCE [LARGE SCALE GENOMIC DNA]</scope>
    <source>
        <strain evidence="8">DV1</strain>
        <tissue evidence="8">Whole organism</tissue>
    </source>
</reference>
<dbReference type="Gene3D" id="1.10.510.10">
    <property type="entry name" value="Transferase(Phosphotransferase) domain 1"/>
    <property type="match status" value="1"/>
</dbReference>
<feature type="binding site" evidence="5">
    <location>
        <position position="432"/>
    </location>
    <ligand>
        <name>ATP</name>
        <dbReference type="ChEBI" id="CHEBI:30616"/>
    </ligand>
</feature>
<evidence type="ECO:0000313" key="8">
    <source>
        <dbReference type="EMBL" id="PAA48299.1"/>
    </source>
</evidence>
<feature type="non-terminal residue" evidence="8">
    <location>
        <position position="1"/>
    </location>
</feature>
<dbReference type="InterPro" id="IPR036770">
    <property type="entry name" value="Ankyrin_rpt-contain_sf"/>
</dbReference>
<name>A0A267DIC8_9PLAT</name>
<dbReference type="Pfam" id="PF00069">
    <property type="entry name" value="Pkinase"/>
    <property type="match status" value="1"/>
</dbReference>
<dbReference type="PANTHER" id="PTHR48016">
    <property type="entry name" value="MAP KINASE KINASE KINASE SSK2-RELATED-RELATED"/>
    <property type="match status" value="1"/>
</dbReference>
<dbReference type="GO" id="GO:0004672">
    <property type="term" value="F:protein kinase activity"/>
    <property type="evidence" value="ECO:0007669"/>
    <property type="project" value="InterPro"/>
</dbReference>
<feature type="region of interest" description="Disordered" evidence="6">
    <location>
        <begin position="280"/>
        <end position="385"/>
    </location>
</feature>
<evidence type="ECO:0000256" key="2">
    <source>
        <dbReference type="ARBA" id="ARBA00022741"/>
    </source>
</evidence>
<keyword evidence="4 5" id="KW-0067">ATP-binding</keyword>
<evidence type="ECO:0000313" key="9">
    <source>
        <dbReference type="Proteomes" id="UP000215902"/>
    </source>
</evidence>
<evidence type="ECO:0000256" key="4">
    <source>
        <dbReference type="ARBA" id="ARBA00022840"/>
    </source>
</evidence>
<proteinExistence type="predicted"/>
<keyword evidence="2 5" id="KW-0547">Nucleotide-binding</keyword>
<evidence type="ECO:0000256" key="3">
    <source>
        <dbReference type="ARBA" id="ARBA00022777"/>
    </source>
</evidence>
<dbReference type="PROSITE" id="PS00107">
    <property type="entry name" value="PROTEIN_KINASE_ATP"/>
    <property type="match status" value="1"/>
</dbReference>
<dbReference type="Gene3D" id="1.25.40.20">
    <property type="entry name" value="Ankyrin repeat-containing domain"/>
    <property type="match status" value="1"/>
</dbReference>
<organism evidence="8 9">
    <name type="scientific">Macrostomum lignano</name>
    <dbReference type="NCBI Taxonomy" id="282301"/>
    <lineage>
        <taxon>Eukaryota</taxon>
        <taxon>Metazoa</taxon>
        <taxon>Spiralia</taxon>
        <taxon>Lophotrochozoa</taxon>
        <taxon>Platyhelminthes</taxon>
        <taxon>Rhabditophora</taxon>
        <taxon>Macrostomorpha</taxon>
        <taxon>Macrostomida</taxon>
        <taxon>Macrostomidae</taxon>
        <taxon>Macrostomum</taxon>
    </lineage>
</organism>
<evidence type="ECO:0000256" key="6">
    <source>
        <dbReference type="SAM" id="MobiDB-lite"/>
    </source>
</evidence>
<keyword evidence="1" id="KW-0808">Transferase</keyword>
<dbReference type="InterPro" id="IPR011009">
    <property type="entry name" value="Kinase-like_dom_sf"/>
</dbReference>
<sequence length="674" mass="75275">HCLPHFAHKCTVLSAVGETFTAAGSMYSIRIATEEAYIHNSEFFEVTLNLKLNQLAVNSGVNAMSFFTKRKIRAAFEVENSRELERLCARLDSNIEFKYRGLKQSVSHHVARWSVSLECLKALTEKLGESCLTCRNSNGWTPIHLMAWFKDDSWLEFSREFLGLNFFEVLGNKAAHFAAKNTKTNASLRWLVERLGTDCLTIPDDEGNTAVHWAAMLQPVESLQFLASHLGSEMFSLRNNKGETLIDWVEKGSNNPWKSSKREWIASQKWQPGASLLQPPQLAARPLPTPPPADQPPAAQTLPPQPAVKPRFEPPAAQTLPPQPAVQPRFESSATQPTPPKPAVKPRFELPAAQPTPPQPVVKPKPEPPASQTLGDTSPFESSLSLVSKPLDPGFTSWSFVKQDDKPQLLGAGGFSKVFKALTDRYQTVAVKVIPVSGDAWREKNELKLEQRGIEILKTVKHPNIVLFLKCEVTSDGFCIFTELISGLSLLDLMKQNEKPIEESGVMDFSRQICSGLNFLHCQPQGPILHRDIKCSNIMLTHDGVIKLIDFGLAKEFMGTCGLTTGNQAKGTWHFMAPELFMDEDGTSIPYSIKTDVWAFGCTVFEMTHMKPPNSSVPGFRIPLVMVDKKREMPQIEGNFSVGLKEFYLRCIVRDPKKRADTSELLKHKFLNPK</sequence>
<dbReference type="SMART" id="SM00220">
    <property type="entry name" value="S_TKc"/>
    <property type="match status" value="1"/>
</dbReference>
<keyword evidence="9" id="KW-1185">Reference proteome</keyword>
<dbReference type="InterPro" id="IPR000719">
    <property type="entry name" value="Prot_kinase_dom"/>
</dbReference>
<evidence type="ECO:0000259" key="7">
    <source>
        <dbReference type="PROSITE" id="PS50011"/>
    </source>
</evidence>
<dbReference type="Proteomes" id="UP000215902">
    <property type="component" value="Unassembled WGS sequence"/>
</dbReference>
<feature type="compositionally biased region" description="Polar residues" evidence="6">
    <location>
        <begin position="370"/>
        <end position="385"/>
    </location>
</feature>
<dbReference type="InterPro" id="IPR008271">
    <property type="entry name" value="Ser/Thr_kinase_AS"/>
</dbReference>
<dbReference type="PROSITE" id="PS00108">
    <property type="entry name" value="PROTEIN_KINASE_ST"/>
    <property type="match status" value="1"/>
</dbReference>
<dbReference type="AlphaFoldDB" id="A0A267DIC8"/>
<gene>
    <name evidence="8" type="ORF">BOX15_Mlig015280g3</name>
</gene>
<dbReference type="STRING" id="282301.A0A267DIC8"/>
<dbReference type="InterPro" id="IPR050538">
    <property type="entry name" value="MAP_kinase_kinase_kinase"/>
</dbReference>
<dbReference type="PANTHER" id="PTHR48016:SF56">
    <property type="entry name" value="MAPKK KINASE"/>
    <property type="match status" value="1"/>
</dbReference>
<accession>A0A267DIC8</accession>
<keyword evidence="3" id="KW-0418">Kinase</keyword>
<dbReference type="SUPFAM" id="SSF48403">
    <property type="entry name" value="Ankyrin repeat"/>
    <property type="match status" value="1"/>
</dbReference>
<evidence type="ECO:0000256" key="5">
    <source>
        <dbReference type="PROSITE-ProRule" id="PRU10141"/>
    </source>
</evidence>
<dbReference type="OrthoDB" id="4062651at2759"/>
<dbReference type="InterPro" id="IPR017441">
    <property type="entry name" value="Protein_kinase_ATP_BS"/>
</dbReference>
<protein>
    <recommendedName>
        <fullName evidence="7">Protein kinase domain-containing protein</fullName>
    </recommendedName>
</protein>